<accession>A0A0B5GYT2</accession>
<sequence>MAPRVKADISDEQFKKAIEWLDNGGTKKGACEILGVSNNKTMEQRIAEWKSSQETSARLRKEKRKQACSPEERANLIEAYFDGDSFTDISERFYRSVAYVKHILYLSGALLRENSAEASPLNVPLLPDECVLLEADFRVRERISFEAESLAVFETEKKKILAERGLKQSDIVEVRSHAGKWNPHCAIDIKGETVWLPGYQCLAEVVKEVPSKHGKAFRLYLLDQGNHMYVNCVYWDIGSLRHLELLGAKISSRGNYTPATQCVEAMNEALKKARTQKDNK</sequence>
<reference evidence="1 2" key="1">
    <citation type="submission" date="2014-12" db="EMBL/GenBank/DDBJ databases">
        <title>Complete genome sequences of three Vibrio cholerae specific bacteriophages.</title>
        <authorList>
            <person name="Bhandare S.G."/>
            <person name="Warry A."/>
            <person name="Emes R.D."/>
            <person name="Hooton S.P.T."/>
            <person name="Barrow P.A."/>
            <person name="Atterbury R.J."/>
        </authorList>
    </citation>
    <scope>NUCLEOTIDE SEQUENCE [LARGE SCALE GENOMIC DNA]</scope>
</reference>
<dbReference type="GeneID" id="26634077"/>
<organism evidence="1 2">
    <name type="scientific">Vibrio phage phi 3</name>
    <dbReference type="NCBI Taxonomy" id="1589298"/>
    <lineage>
        <taxon>Viruses</taxon>
        <taxon>Duplodnaviria</taxon>
        <taxon>Heunggongvirae</taxon>
        <taxon>Uroviricota</taxon>
        <taxon>Caudoviricetes</taxon>
        <taxon>Demerecviridae</taxon>
        <taxon>Ermolyevavirinae</taxon>
        <taxon>Jesfedecavirus</taxon>
        <taxon>Jesfedecavirus phi3</taxon>
    </lineage>
</organism>
<keyword evidence="2" id="KW-1185">Reference proteome</keyword>
<gene>
    <name evidence="1" type="ORF">SBVP3_0099</name>
</gene>
<protein>
    <submittedName>
        <fullName evidence="1">D2 protein</fullName>
    </submittedName>
</protein>
<dbReference type="Proteomes" id="UP000031804">
    <property type="component" value="Segment"/>
</dbReference>
<dbReference type="EMBL" id="KP280063">
    <property type="protein sequence ID" value="AJF40866.1"/>
    <property type="molecule type" value="Genomic_DNA"/>
</dbReference>
<dbReference type="KEGG" id="vg:26634077"/>
<evidence type="ECO:0000313" key="1">
    <source>
        <dbReference type="EMBL" id="AJF40866.1"/>
    </source>
</evidence>
<dbReference type="OrthoDB" id="8837at10239"/>
<dbReference type="RefSeq" id="YP_009207564.1">
    <property type="nucleotide sequence ID" value="NC_028895.1"/>
</dbReference>
<evidence type="ECO:0000313" key="2">
    <source>
        <dbReference type="Proteomes" id="UP000031804"/>
    </source>
</evidence>
<name>A0A0B5GYT2_9CAUD</name>
<proteinExistence type="predicted"/>